<name>A0A2G8KE60_STIJA</name>
<protein>
    <recommendedName>
        <fullName evidence="9">V-type proton ATPase subunit a</fullName>
    </recommendedName>
</protein>
<dbReference type="GO" id="GO:0046961">
    <property type="term" value="F:proton-transporting ATPase activity, rotational mechanism"/>
    <property type="evidence" value="ECO:0007669"/>
    <property type="project" value="InterPro"/>
</dbReference>
<dbReference type="OrthoDB" id="10264220at2759"/>
<dbReference type="InterPro" id="IPR002490">
    <property type="entry name" value="V-ATPase_116kDa_su"/>
</dbReference>
<evidence type="ECO:0000256" key="6">
    <source>
        <dbReference type="ARBA" id="ARBA00022989"/>
    </source>
</evidence>
<evidence type="ECO:0000256" key="10">
    <source>
        <dbReference type="SAM" id="Coils"/>
    </source>
</evidence>
<proteinExistence type="inferred from homology"/>
<evidence type="ECO:0000256" key="2">
    <source>
        <dbReference type="ARBA" id="ARBA00009904"/>
    </source>
</evidence>
<feature type="transmembrane region" description="Helical" evidence="9">
    <location>
        <begin position="746"/>
        <end position="773"/>
    </location>
</feature>
<dbReference type="AlphaFoldDB" id="A0A2G8KE60"/>
<dbReference type="PANTHER" id="PTHR11629">
    <property type="entry name" value="VACUOLAR PROTON ATPASES"/>
    <property type="match status" value="1"/>
</dbReference>
<dbReference type="EMBL" id="MRZV01000654">
    <property type="protein sequence ID" value="PIK46287.1"/>
    <property type="molecule type" value="Genomic_DNA"/>
</dbReference>
<comment type="subcellular location">
    <subcellularLocation>
        <location evidence="1">Membrane</location>
        <topology evidence="1">Multi-pass membrane protein</topology>
    </subcellularLocation>
</comment>
<evidence type="ECO:0000256" key="11">
    <source>
        <dbReference type="SAM" id="MobiDB-lite"/>
    </source>
</evidence>
<keyword evidence="8 9" id="KW-0472">Membrane</keyword>
<dbReference type="Pfam" id="PF01496">
    <property type="entry name" value="V_ATPase_I"/>
    <property type="match status" value="2"/>
</dbReference>
<dbReference type="InterPro" id="IPR026028">
    <property type="entry name" value="V-type_ATPase_116kDa_su_euka"/>
</dbReference>
<dbReference type="GO" id="GO:0005886">
    <property type="term" value="C:plasma membrane"/>
    <property type="evidence" value="ECO:0007669"/>
    <property type="project" value="TreeGrafter"/>
</dbReference>
<evidence type="ECO:0000256" key="7">
    <source>
        <dbReference type="ARBA" id="ARBA00023065"/>
    </source>
</evidence>
<dbReference type="STRING" id="307972.A0A2G8KE60"/>
<evidence type="ECO:0000313" key="13">
    <source>
        <dbReference type="Proteomes" id="UP000230750"/>
    </source>
</evidence>
<evidence type="ECO:0000313" key="12">
    <source>
        <dbReference type="EMBL" id="PIK46287.1"/>
    </source>
</evidence>
<evidence type="ECO:0000256" key="1">
    <source>
        <dbReference type="ARBA" id="ARBA00004141"/>
    </source>
</evidence>
<feature type="transmembrane region" description="Helical" evidence="9">
    <location>
        <begin position="572"/>
        <end position="591"/>
    </location>
</feature>
<evidence type="ECO:0000256" key="4">
    <source>
        <dbReference type="ARBA" id="ARBA00022692"/>
    </source>
</evidence>
<dbReference type="GO" id="GO:0051117">
    <property type="term" value="F:ATPase binding"/>
    <property type="evidence" value="ECO:0007669"/>
    <property type="project" value="TreeGrafter"/>
</dbReference>
<accession>A0A2G8KE60</accession>
<dbReference type="PANTHER" id="PTHR11629:SF63">
    <property type="entry name" value="V-TYPE PROTON ATPASE SUBUNIT A"/>
    <property type="match status" value="1"/>
</dbReference>
<evidence type="ECO:0000256" key="3">
    <source>
        <dbReference type="ARBA" id="ARBA00022448"/>
    </source>
</evidence>
<comment type="caution">
    <text evidence="12">The sequence shown here is derived from an EMBL/GenBank/DDBJ whole genome shotgun (WGS) entry which is preliminary data.</text>
</comment>
<evidence type="ECO:0000256" key="5">
    <source>
        <dbReference type="ARBA" id="ARBA00022781"/>
    </source>
</evidence>
<feature type="transmembrane region" description="Helical" evidence="9">
    <location>
        <begin position="389"/>
        <end position="407"/>
    </location>
</feature>
<dbReference type="GO" id="GO:0007035">
    <property type="term" value="P:vacuolar acidification"/>
    <property type="evidence" value="ECO:0007669"/>
    <property type="project" value="TreeGrafter"/>
</dbReference>
<keyword evidence="10" id="KW-0175">Coiled coil</keyword>
<organism evidence="12 13">
    <name type="scientific">Stichopus japonicus</name>
    <name type="common">Sea cucumber</name>
    <dbReference type="NCBI Taxonomy" id="307972"/>
    <lineage>
        <taxon>Eukaryota</taxon>
        <taxon>Metazoa</taxon>
        <taxon>Echinodermata</taxon>
        <taxon>Eleutherozoa</taxon>
        <taxon>Echinozoa</taxon>
        <taxon>Holothuroidea</taxon>
        <taxon>Aspidochirotacea</taxon>
        <taxon>Aspidochirotida</taxon>
        <taxon>Stichopodidae</taxon>
        <taxon>Apostichopus</taxon>
    </lineage>
</organism>
<comment type="similarity">
    <text evidence="2 9">Belongs to the V-ATPase 116 kDa subunit family.</text>
</comment>
<dbReference type="PIRSF" id="PIRSF001293">
    <property type="entry name" value="ATP6V0A1"/>
    <property type="match status" value="1"/>
</dbReference>
<keyword evidence="7 9" id="KW-0406">Ion transport</keyword>
<feature type="compositionally biased region" description="Polar residues" evidence="11">
    <location>
        <begin position="649"/>
        <end position="664"/>
    </location>
</feature>
<feature type="transmembrane region" description="Helical" evidence="9">
    <location>
        <begin position="476"/>
        <end position="496"/>
    </location>
</feature>
<keyword evidence="13" id="KW-1185">Reference proteome</keyword>
<feature type="compositionally biased region" description="Basic and acidic residues" evidence="11">
    <location>
        <begin position="633"/>
        <end position="648"/>
    </location>
</feature>
<comment type="function">
    <text evidence="9">Essential component of the vacuolar proton pump (V-ATPase), a multimeric enzyme that catalyzes the translocation of protons across the membranes. Required for assembly and activity of the V-ATPase.</text>
</comment>
<feature type="transmembrane region" description="Helical" evidence="9">
    <location>
        <begin position="344"/>
        <end position="368"/>
    </location>
</feature>
<dbReference type="GO" id="GO:0000220">
    <property type="term" value="C:vacuolar proton-transporting V-type ATPase, V0 domain"/>
    <property type="evidence" value="ECO:0007669"/>
    <property type="project" value="InterPro"/>
</dbReference>
<keyword evidence="6 9" id="KW-1133">Transmembrane helix</keyword>
<evidence type="ECO:0000256" key="8">
    <source>
        <dbReference type="ARBA" id="ARBA00023136"/>
    </source>
</evidence>
<feature type="coiled-coil region" evidence="10">
    <location>
        <begin position="58"/>
        <end position="128"/>
    </location>
</feature>
<sequence length="816" mass="92167">MGSLFQSERMCQAQLFLQSEAAYNCLAELGELGMVQFRDLNENISAFQRKYVNDVRKCDEMERKLRYVEKEVKAAEITITEGQGYIPSPLPRELIDLEATFEKIESELREVNQNREVLQRNYLELTEHNHVLCNTDGFFVEADEIYHQEQDSDTGGASGSYKRFSNESDIESAANVQSATTLGFMAGAIHRERIHAFEQMLWRICRGNVFIRYSEILMPLSDPHTGDEVHKYVFIVFYQGEQIGIRIRKVCEGFRATLYTCPPKKADRAAMAEGVSNRLSDLTLERSGSTLPSIIDIVPTTSELPTFNRTNKFTSGFQEMVDAYGVANYREVNPAPFTIITFPFLFAVMFGDSGHGLLMTLFAAALVFGERRLLSKKHDNEMFSIVFGGRYIILLMGLFSIYTGFLYNDTFSKSMNIFGSEWNACAMNYSHDLLQENITLQLDPKYAFTGSPYPFGMDPIWQVAENKLNFLNPFKMRLSIILGICHMFFGVSLSLVNHINRDPTGIPAAFIPQVLFLGLLFGYLVFLIFIKWFRFDSLLTETAPNLIETYIGMFLMQNIDNPVFEKASTQNAVQICILVIALICIPWMLFMKPVIKSFTKRNPTYLQGRRVQEDEVVEIVMSEDEAGEGAAYGRREDSIGNSSLEKDGNLSSDNSVSAEPISNTRGGGGGHGGGEKEDSLGEQLVLQAIHTIEFCLGCISNTASYLRLWALSLAHAELSEVLWTMVMQNGIGLVTLYPDKQSPMTVVWLIVGGFAMFSVFAFWAALTIGILLLMEGLSAFLHALRLHWVEFQNKFYTGEGYLFQPFSFKKIVEQEE</sequence>
<reference evidence="12 13" key="1">
    <citation type="journal article" date="2017" name="PLoS Biol.">
        <title>The sea cucumber genome provides insights into morphological evolution and visceral regeneration.</title>
        <authorList>
            <person name="Zhang X."/>
            <person name="Sun L."/>
            <person name="Yuan J."/>
            <person name="Sun Y."/>
            <person name="Gao Y."/>
            <person name="Zhang L."/>
            <person name="Li S."/>
            <person name="Dai H."/>
            <person name="Hamel J.F."/>
            <person name="Liu C."/>
            <person name="Yu Y."/>
            <person name="Liu S."/>
            <person name="Lin W."/>
            <person name="Guo K."/>
            <person name="Jin S."/>
            <person name="Xu P."/>
            <person name="Storey K.B."/>
            <person name="Huan P."/>
            <person name="Zhang T."/>
            <person name="Zhou Y."/>
            <person name="Zhang J."/>
            <person name="Lin C."/>
            <person name="Li X."/>
            <person name="Xing L."/>
            <person name="Huo D."/>
            <person name="Sun M."/>
            <person name="Wang L."/>
            <person name="Mercier A."/>
            <person name="Li F."/>
            <person name="Yang H."/>
            <person name="Xiang J."/>
        </authorList>
    </citation>
    <scope>NUCLEOTIDE SEQUENCE [LARGE SCALE GENOMIC DNA]</scope>
    <source>
        <strain evidence="12">Shaxun</strain>
        <tissue evidence="12">Muscle</tissue>
    </source>
</reference>
<keyword evidence="3 9" id="KW-0813">Transport</keyword>
<dbReference type="Proteomes" id="UP000230750">
    <property type="component" value="Unassembled WGS sequence"/>
</dbReference>
<gene>
    <name evidence="12" type="ORF">BSL78_16849</name>
</gene>
<keyword evidence="5 9" id="KW-0375">Hydrogen ion transport</keyword>
<evidence type="ECO:0000256" key="9">
    <source>
        <dbReference type="RuleBase" id="RU361189"/>
    </source>
</evidence>
<feature type="transmembrane region" description="Helical" evidence="9">
    <location>
        <begin position="508"/>
        <end position="530"/>
    </location>
</feature>
<feature type="region of interest" description="Disordered" evidence="11">
    <location>
        <begin position="628"/>
        <end position="677"/>
    </location>
</feature>
<keyword evidence="4 9" id="KW-0812">Transmembrane</keyword>